<evidence type="ECO:0000256" key="3">
    <source>
        <dbReference type="ARBA" id="ARBA00022475"/>
    </source>
</evidence>
<reference evidence="10 11" key="1">
    <citation type="submission" date="2016-11" db="EMBL/GenBank/DDBJ databases">
        <authorList>
            <person name="Jaros S."/>
            <person name="Januszkiewicz K."/>
            <person name="Wedrychowicz H."/>
        </authorList>
    </citation>
    <scope>NUCLEOTIDE SEQUENCE [LARGE SCALE GENOMIC DNA]</scope>
    <source>
        <strain evidence="10 11">DSM 9297</strain>
    </source>
</reference>
<comment type="subcellular location">
    <subcellularLocation>
        <location evidence="1">Cell membrane</location>
        <topology evidence="1">Multi-pass membrane protein</topology>
    </subcellularLocation>
</comment>
<protein>
    <submittedName>
        <fullName evidence="10">Amino acid/amide ABC transporter membrane protein 1, HAAT family</fullName>
    </submittedName>
</protein>
<gene>
    <name evidence="10" type="ORF">SAMN05443636_3158</name>
</gene>
<feature type="transmembrane region" description="Helical" evidence="9">
    <location>
        <begin position="168"/>
        <end position="187"/>
    </location>
</feature>
<comment type="similarity">
    <text evidence="8">Belongs to the binding-protein-dependent transport system permease family. LivHM subfamily.</text>
</comment>
<dbReference type="AlphaFoldDB" id="A0A1M5UXD3"/>
<dbReference type="InterPro" id="IPR001851">
    <property type="entry name" value="ABC_transp_permease"/>
</dbReference>
<feature type="transmembrane region" description="Helical" evidence="9">
    <location>
        <begin position="287"/>
        <end position="305"/>
    </location>
</feature>
<dbReference type="Proteomes" id="UP000184357">
    <property type="component" value="Unassembled WGS sequence"/>
</dbReference>
<evidence type="ECO:0000313" key="10">
    <source>
        <dbReference type="EMBL" id="SHH67556.1"/>
    </source>
</evidence>
<dbReference type="PANTHER" id="PTHR11795:SF442">
    <property type="entry name" value="ABC TRANSPORTER ATP-BINDING PROTEIN"/>
    <property type="match status" value="1"/>
</dbReference>
<feature type="transmembrane region" description="Helical" evidence="9">
    <location>
        <begin position="250"/>
        <end position="281"/>
    </location>
</feature>
<keyword evidence="5" id="KW-0029">Amino-acid transport</keyword>
<dbReference type="STRING" id="43928.SAMN05443636_3158"/>
<dbReference type="InterPro" id="IPR052157">
    <property type="entry name" value="BCAA_transport_permease"/>
</dbReference>
<keyword evidence="4 9" id="KW-0812">Transmembrane</keyword>
<evidence type="ECO:0000313" key="11">
    <source>
        <dbReference type="Proteomes" id="UP000184357"/>
    </source>
</evidence>
<evidence type="ECO:0000256" key="9">
    <source>
        <dbReference type="SAM" id="Phobius"/>
    </source>
</evidence>
<evidence type="ECO:0000256" key="5">
    <source>
        <dbReference type="ARBA" id="ARBA00022970"/>
    </source>
</evidence>
<dbReference type="CDD" id="cd06582">
    <property type="entry name" value="TM_PBP1_LivH_like"/>
    <property type="match status" value="1"/>
</dbReference>
<feature type="transmembrane region" description="Helical" evidence="9">
    <location>
        <begin position="217"/>
        <end position="238"/>
    </location>
</feature>
<feature type="transmembrane region" description="Helical" evidence="9">
    <location>
        <begin position="81"/>
        <end position="100"/>
    </location>
</feature>
<dbReference type="EMBL" id="FQWV01000013">
    <property type="protein sequence ID" value="SHH67556.1"/>
    <property type="molecule type" value="Genomic_DNA"/>
</dbReference>
<keyword evidence="3" id="KW-1003">Cell membrane</keyword>
<evidence type="ECO:0000256" key="7">
    <source>
        <dbReference type="ARBA" id="ARBA00023136"/>
    </source>
</evidence>
<feature type="transmembrane region" description="Helical" evidence="9">
    <location>
        <begin position="20"/>
        <end position="39"/>
    </location>
</feature>
<dbReference type="GO" id="GO:0006865">
    <property type="term" value="P:amino acid transport"/>
    <property type="evidence" value="ECO:0007669"/>
    <property type="project" value="UniProtKB-KW"/>
</dbReference>
<name>A0A1M5UXD3_9EURY</name>
<accession>A0A1M5UXD3</accession>
<evidence type="ECO:0000256" key="6">
    <source>
        <dbReference type="ARBA" id="ARBA00022989"/>
    </source>
</evidence>
<evidence type="ECO:0000256" key="2">
    <source>
        <dbReference type="ARBA" id="ARBA00022448"/>
    </source>
</evidence>
<feature type="transmembrane region" description="Helical" evidence="9">
    <location>
        <begin position="46"/>
        <end position="69"/>
    </location>
</feature>
<keyword evidence="7 9" id="KW-0472">Membrane</keyword>
<evidence type="ECO:0000256" key="8">
    <source>
        <dbReference type="ARBA" id="ARBA00037998"/>
    </source>
</evidence>
<dbReference type="PANTHER" id="PTHR11795">
    <property type="entry name" value="BRANCHED-CHAIN AMINO ACID TRANSPORT SYSTEM PERMEASE PROTEIN LIVH"/>
    <property type="match status" value="1"/>
</dbReference>
<keyword evidence="2" id="KW-0813">Transport</keyword>
<dbReference type="GO" id="GO:0022857">
    <property type="term" value="F:transmembrane transporter activity"/>
    <property type="evidence" value="ECO:0007669"/>
    <property type="project" value="InterPro"/>
</dbReference>
<keyword evidence="6 9" id="KW-1133">Transmembrane helix</keyword>
<sequence>MIPLQVDIASILLNGLQQGAIYALLGLGLTIILGTMEFLNLAHGALYLVGAYVGLLVFRETTLTNGLLYSFGVTTIGFDGGFLAALVVVPIVGFGIGLLMERFVAEPFYDRPETDQLLVTFGLALIVEEIIKNVIGGNTFQSIGPQTIFGFNVSQPVALPVVGLFPSWRLFIIVIALVIIAVTWLAIERTDFGLVVQAGTRDSEMVRLLGIKINRSYSLVFALGAALAAFAGLIGASIQTLSPQIGTDRALLPAFLTIVVGGAGSVRGAIAGGMLLGVIVSAMTQTYSQWAQIVLYLFVALMLIVRPEGLFGSGEVGE</sequence>
<dbReference type="Pfam" id="PF02653">
    <property type="entry name" value="BPD_transp_2"/>
    <property type="match status" value="1"/>
</dbReference>
<keyword evidence="11" id="KW-1185">Reference proteome</keyword>
<organism evidence="10 11">
    <name type="scientific">Halobaculum gomorrense</name>
    <dbReference type="NCBI Taxonomy" id="43928"/>
    <lineage>
        <taxon>Archaea</taxon>
        <taxon>Methanobacteriati</taxon>
        <taxon>Methanobacteriota</taxon>
        <taxon>Stenosarchaea group</taxon>
        <taxon>Halobacteria</taxon>
        <taxon>Halobacteriales</taxon>
        <taxon>Haloferacaceae</taxon>
        <taxon>Halobaculum</taxon>
    </lineage>
</organism>
<evidence type="ECO:0000256" key="1">
    <source>
        <dbReference type="ARBA" id="ARBA00004651"/>
    </source>
</evidence>
<dbReference type="GO" id="GO:0005886">
    <property type="term" value="C:plasma membrane"/>
    <property type="evidence" value="ECO:0007669"/>
    <property type="project" value="UniProtKB-SubCell"/>
</dbReference>
<proteinExistence type="inferred from homology"/>
<evidence type="ECO:0000256" key="4">
    <source>
        <dbReference type="ARBA" id="ARBA00022692"/>
    </source>
</evidence>